<keyword evidence="1" id="KW-0489">Methyltransferase</keyword>
<evidence type="ECO:0000313" key="7">
    <source>
        <dbReference type="Proteomes" id="UP001280581"/>
    </source>
</evidence>
<feature type="domain" description="O-methyltransferase C-terminal" evidence="5">
    <location>
        <begin position="220"/>
        <end position="360"/>
    </location>
</feature>
<evidence type="ECO:0000256" key="4">
    <source>
        <dbReference type="PIRSR" id="PIRSR005739-1"/>
    </source>
</evidence>
<feature type="active site" description="Proton acceptor" evidence="4">
    <location>
        <position position="290"/>
    </location>
</feature>
<evidence type="ECO:0000259" key="5">
    <source>
        <dbReference type="Pfam" id="PF00891"/>
    </source>
</evidence>
<dbReference type="InterPro" id="IPR001077">
    <property type="entry name" value="COMT_C"/>
</dbReference>
<keyword evidence="2" id="KW-0808">Transferase</keyword>
<dbReference type="InterPro" id="IPR029063">
    <property type="entry name" value="SAM-dependent_MTases_sf"/>
</dbReference>
<dbReference type="GO" id="GO:0032259">
    <property type="term" value="P:methylation"/>
    <property type="evidence" value="ECO:0007669"/>
    <property type="project" value="UniProtKB-KW"/>
</dbReference>
<dbReference type="AlphaFoldDB" id="A0AAN6LUJ6"/>
<dbReference type="Pfam" id="PF00891">
    <property type="entry name" value="Methyltransf_2"/>
    <property type="match status" value="1"/>
</dbReference>
<dbReference type="PANTHER" id="PTHR43712:SF4">
    <property type="entry name" value="O-METHYLTRANSFERASE DOMAIN-CONTAINING PROTEIN"/>
    <property type="match status" value="1"/>
</dbReference>
<dbReference type="EMBL" id="WVTA01000011">
    <property type="protein sequence ID" value="KAK3203383.1"/>
    <property type="molecule type" value="Genomic_DNA"/>
</dbReference>
<organism evidence="6 7">
    <name type="scientific">Pseudopithomyces chartarum</name>
    <dbReference type="NCBI Taxonomy" id="1892770"/>
    <lineage>
        <taxon>Eukaryota</taxon>
        <taxon>Fungi</taxon>
        <taxon>Dikarya</taxon>
        <taxon>Ascomycota</taxon>
        <taxon>Pezizomycotina</taxon>
        <taxon>Dothideomycetes</taxon>
        <taxon>Pleosporomycetidae</taxon>
        <taxon>Pleosporales</taxon>
        <taxon>Massarineae</taxon>
        <taxon>Didymosphaeriaceae</taxon>
        <taxon>Pseudopithomyces</taxon>
    </lineage>
</organism>
<name>A0AAN6LUJ6_9PLEO</name>
<dbReference type="InterPro" id="IPR016461">
    <property type="entry name" value="COMT-like"/>
</dbReference>
<dbReference type="InterPro" id="IPR036390">
    <property type="entry name" value="WH_DNA-bd_sf"/>
</dbReference>
<evidence type="ECO:0000313" key="6">
    <source>
        <dbReference type="EMBL" id="KAK3203383.1"/>
    </source>
</evidence>
<evidence type="ECO:0000256" key="2">
    <source>
        <dbReference type="ARBA" id="ARBA00022679"/>
    </source>
</evidence>
<dbReference type="PROSITE" id="PS51683">
    <property type="entry name" value="SAM_OMT_II"/>
    <property type="match status" value="1"/>
</dbReference>
<dbReference type="SUPFAM" id="SSF53335">
    <property type="entry name" value="S-adenosyl-L-methionine-dependent methyltransferases"/>
    <property type="match status" value="1"/>
</dbReference>
<evidence type="ECO:0000256" key="1">
    <source>
        <dbReference type="ARBA" id="ARBA00022603"/>
    </source>
</evidence>
<dbReference type="PANTHER" id="PTHR43712">
    <property type="entry name" value="PUTATIVE (AFU_ORTHOLOGUE AFUA_4G14580)-RELATED"/>
    <property type="match status" value="1"/>
</dbReference>
<proteinExistence type="predicted"/>
<gene>
    <name evidence="6" type="ORF">GRF29_112g1188052</name>
</gene>
<dbReference type="Gene3D" id="1.10.10.10">
    <property type="entry name" value="Winged helix-like DNA-binding domain superfamily/Winged helix DNA-binding domain"/>
    <property type="match status" value="1"/>
</dbReference>
<dbReference type="SUPFAM" id="SSF46785">
    <property type="entry name" value="Winged helix' DNA-binding domain"/>
    <property type="match status" value="1"/>
</dbReference>
<keyword evidence="7" id="KW-1185">Reference proteome</keyword>
<sequence length="385" mass="42694">MTDLVAEIKKRLTSGDEIARKLFQRDLHEAIASTETPKETAIRLSLYPLQAAAARIGHDLRIFQTLDAQGPQTLKELQDLTGAHPLTLGRLLRYMASVGLILENSTGVFDANSKCRHLAAPEANIIVTHFFENCGPLFQEMPAFLRKNSYQDVTDGKATIFQPAYHTELDTYTYFSQNPENLTALIKYMGLEQDVRGRWLREYPFEGQTGNWNPTSEEALFVDIGGNVGHYCALFKGQFPNIPGRIVLEDLPGTLSHALPTPGVEKIGHDFFQPQPIKGAKFYHLGWILHNWSDEKAKVILQQIKSAMMPQSVLLINDMILPERGAPAFATALDLVMLGACGSLERTEAQWKDLLGAVGLSINNAVVYDQASFHGLISATLTSDN</sequence>
<evidence type="ECO:0000256" key="3">
    <source>
        <dbReference type="ARBA" id="ARBA00022691"/>
    </source>
</evidence>
<dbReference type="PIRSF" id="PIRSF005739">
    <property type="entry name" value="O-mtase"/>
    <property type="match status" value="1"/>
</dbReference>
<comment type="caution">
    <text evidence="6">The sequence shown here is derived from an EMBL/GenBank/DDBJ whole genome shotgun (WGS) entry which is preliminary data.</text>
</comment>
<dbReference type="InterPro" id="IPR036388">
    <property type="entry name" value="WH-like_DNA-bd_sf"/>
</dbReference>
<dbReference type="Gene3D" id="3.40.50.150">
    <property type="entry name" value="Vaccinia Virus protein VP39"/>
    <property type="match status" value="1"/>
</dbReference>
<protein>
    <recommendedName>
        <fullName evidence="5">O-methyltransferase C-terminal domain-containing protein</fullName>
    </recommendedName>
</protein>
<reference evidence="6 7" key="1">
    <citation type="submission" date="2021-02" db="EMBL/GenBank/DDBJ databases">
        <title>Genome assembly of Pseudopithomyces chartarum.</title>
        <authorList>
            <person name="Jauregui R."/>
            <person name="Singh J."/>
            <person name="Voisey C."/>
        </authorList>
    </citation>
    <scope>NUCLEOTIDE SEQUENCE [LARGE SCALE GENOMIC DNA]</scope>
    <source>
        <strain evidence="6 7">AGR01</strain>
    </source>
</reference>
<dbReference type="Proteomes" id="UP001280581">
    <property type="component" value="Unassembled WGS sequence"/>
</dbReference>
<dbReference type="GO" id="GO:0008171">
    <property type="term" value="F:O-methyltransferase activity"/>
    <property type="evidence" value="ECO:0007669"/>
    <property type="project" value="InterPro"/>
</dbReference>
<keyword evidence="3" id="KW-0949">S-adenosyl-L-methionine</keyword>
<accession>A0AAN6LUJ6</accession>